<gene>
    <name evidence="1" type="ORF">ABG768_009767</name>
</gene>
<name>A0AAW1ZFK9_CULAL</name>
<evidence type="ECO:0000313" key="1">
    <source>
        <dbReference type="EMBL" id="KAK9959658.1"/>
    </source>
</evidence>
<organism evidence="1 2">
    <name type="scientific">Culter alburnus</name>
    <name type="common">Topmouth culter</name>
    <dbReference type="NCBI Taxonomy" id="194366"/>
    <lineage>
        <taxon>Eukaryota</taxon>
        <taxon>Metazoa</taxon>
        <taxon>Chordata</taxon>
        <taxon>Craniata</taxon>
        <taxon>Vertebrata</taxon>
        <taxon>Euteleostomi</taxon>
        <taxon>Actinopterygii</taxon>
        <taxon>Neopterygii</taxon>
        <taxon>Teleostei</taxon>
        <taxon>Ostariophysi</taxon>
        <taxon>Cypriniformes</taxon>
        <taxon>Xenocyprididae</taxon>
        <taxon>Xenocypridinae</taxon>
        <taxon>Culter</taxon>
    </lineage>
</organism>
<protein>
    <submittedName>
        <fullName evidence="1">Uncharacterized protein</fullName>
    </submittedName>
</protein>
<evidence type="ECO:0000313" key="2">
    <source>
        <dbReference type="Proteomes" id="UP001479290"/>
    </source>
</evidence>
<comment type="caution">
    <text evidence="1">The sequence shown here is derived from an EMBL/GenBank/DDBJ whole genome shotgun (WGS) entry which is preliminary data.</text>
</comment>
<accession>A0AAW1ZFK9</accession>
<feature type="non-terminal residue" evidence="1">
    <location>
        <position position="50"/>
    </location>
</feature>
<keyword evidence="2" id="KW-1185">Reference proteome</keyword>
<dbReference type="AlphaFoldDB" id="A0AAW1ZFK9"/>
<dbReference type="Proteomes" id="UP001479290">
    <property type="component" value="Unassembled WGS sequence"/>
</dbReference>
<sequence length="50" mass="5617">MLPTHGSLPFTHLQQCSWQNISLSIYSLPFCSHLDESLPASSDLDLNQML</sequence>
<dbReference type="EMBL" id="JAWDJR010000017">
    <property type="protein sequence ID" value="KAK9959658.1"/>
    <property type="molecule type" value="Genomic_DNA"/>
</dbReference>
<proteinExistence type="predicted"/>
<reference evidence="1 2" key="1">
    <citation type="submission" date="2024-05" db="EMBL/GenBank/DDBJ databases">
        <title>A high-quality chromosomal-level genome assembly of Topmouth culter (Culter alburnus).</title>
        <authorList>
            <person name="Zhao H."/>
        </authorList>
    </citation>
    <scope>NUCLEOTIDE SEQUENCE [LARGE SCALE GENOMIC DNA]</scope>
    <source>
        <strain evidence="1">CATC2023</strain>
        <tissue evidence="1">Muscle</tissue>
    </source>
</reference>